<gene>
    <name evidence="7" type="ORF">A4W93_18905</name>
</gene>
<evidence type="ECO:0000256" key="3">
    <source>
        <dbReference type="ARBA" id="ARBA00023163"/>
    </source>
</evidence>
<sequence length="215" mass="23525">MVEKLAVEKQGAATGTGRKREKSEQTLAAIVGAAMDLTARHGLQNLALGDIAKQLGISKSGVFVRVGSLEALQLLVVDECERQFRDLVLIPTLSEKPGLPQVDAVVRLWIAHGGTMKALLGAHYESQTGEDVSELGRRLQSGMSNWRKRLEGLVAHAATLGQLRADTDPGQFVFEIFGLMLGYLYDTRMSQDPRHQARAIAAYMRTRSTYIAFGM</sequence>
<dbReference type="SUPFAM" id="SSF48498">
    <property type="entry name" value="Tetracyclin repressor-like, C-terminal domain"/>
    <property type="match status" value="1"/>
</dbReference>
<dbReference type="InterPro" id="IPR001647">
    <property type="entry name" value="HTH_TetR"/>
</dbReference>
<dbReference type="SUPFAM" id="SSF46689">
    <property type="entry name" value="Homeodomain-like"/>
    <property type="match status" value="1"/>
</dbReference>
<dbReference type="OrthoDB" id="326421at2"/>
<feature type="region of interest" description="Disordered" evidence="5">
    <location>
        <begin position="1"/>
        <end position="20"/>
    </location>
</feature>
<dbReference type="Pfam" id="PF16925">
    <property type="entry name" value="TetR_C_13"/>
    <property type="match status" value="1"/>
</dbReference>
<dbReference type="RefSeq" id="WP_085752092.1">
    <property type="nucleotide sequence ID" value="NZ_BSPR01000009.1"/>
</dbReference>
<organism evidence="7 8">
    <name type="scientific">Piscinibacter gummiphilus</name>
    <dbReference type="NCBI Taxonomy" id="946333"/>
    <lineage>
        <taxon>Bacteria</taxon>
        <taxon>Pseudomonadati</taxon>
        <taxon>Pseudomonadota</taxon>
        <taxon>Betaproteobacteria</taxon>
        <taxon>Burkholderiales</taxon>
        <taxon>Sphaerotilaceae</taxon>
        <taxon>Piscinibacter</taxon>
    </lineage>
</organism>
<evidence type="ECO:0000256" key="2">
    <source>
        <dbReference type="ARBA" id="ARBA00023125"/>
    </source>
</evidence>
<proteinExistence type="predicted"/>
<evidence type="ECO:0000256" key="1">
    <source>
        <dbReference type="ARBA" id="ARBA00023015"/>
    </source>
</evidence>
<dbReference type="PROSITE" id="PS50977">
    <property type="entry name" value="HTH_TETR_2"/>
    <property type="match status" value="1"/>
</dbReference>
<keyword evidence="8" id="KW-1185">Reference proteome</keyword>
<dbReference type="STRING" id="946333.A4W93_18905"/>
<dbReference type="InterPro" id="IPR011075">
    <property type="entry name" value="TetR_C"/>
</dbReference>
<dbReference type="AlphaFoldDB" id="A0A1W6LCA3"/>
<keyword evidence="3" id="KW-0804">Transcription</keyword>
<keyword evidence="2 4" id="KW-0238">DNA-binding</keyword>
<dbReference type="Gene3D" id="1.10.357.10">
    <property type="entry name" value="Tetracycline Repressor, domain 2"/>
    <property type="match status" value="1"/>
</dbReference>
<evidence type="ECO:0000256" key="4">
    <source>
        <dbReference type="PROSITE-ProRule" id="PRU00335"/>
    </source>
</evidence>
<evidence type="ECO:0000313" key="7">
    <source>
        <dbReference type="EMBL" id="ARN21798.1"/>
    </source>
</evidence>
<protein>
    <recommendedName>
        <fullName evidence="6">HTH tetR-type domain-containing protein</fullName>
    </recommendedName>
</protein>
<evidence type="ECO:0000313" key="8">
    <source>
        <dbReference type="Proteomes" id="UP000193427"/>
    </source>
</evidence>
<dbReference type="Proteomes" id="UP000193427">
    <property type="component" value="Chromosome"/>
</dbReference>
<dbReference type="GO" id="GO:0003677">
    <property type="term" value="F:DNA binding"/>
    <property type="evidence" value="ECO:0007669"/>
    <property type="project" value="UniProtKB-UniRule"/>
</dbReference>
<evidence type="ECO:0000259" key="6">
    <source>
        <dbReference type="PROSITE" id="PS50977"/>
    </source>
</evidence>
<dbReference type="InterPro" id="IPR009057">
    <property type="entry name" value="Homeodomain-like_sf"/>
</dbReference>
<dbReference type="EMBL" id="CP015118">
    <property type="protein sequence ID" value="ARN21798.1"/>
    <property type="molecule type" value="Genomic_DNA"/>
</dbReference>
<name>A0A1W6LCA3_9BURK</name>
<dbReference type="PANTHER" id="PTHR47506:SF6">
    <property type="entry name" value="HTH-TYPE TRANSCRIPTIONAL REPRESSOR NEMR"/>
    <property type="match status" value="1"/>
</dbReference>
<feature type="DNA-binding region" description="H-T-H motif" evidence="4">
    <location>
        <begin position="47"/>
        <end position="66"/>
    </location>
</feature>
<accession>A0A1W6LCA3</accession>
<dbReference type="PANTHER" id="PTHR47506">
    <property type="entry name" value="TRANSCRIPTIONAL REGULATORY PROTEIN"/>
    <property type="match status" value="1"/>
</dbReference>
<dbReference type="InterPro" id="IPR036271">
    <property type="entry name" value="Tet_transcr_reg_TetR-rel_C_sf"/>
</dbReference>
<keyword evidence="1" id="KW-0805">Transcription regulation</keyword>
<evidence type="ECO:0000256" key="5">
    <source>
        <dbReference type="SAM" id="MobiDB-lite"/>
    </source>
</evidence>
<reference evidence="7 8" key="1">
    <citation type="submission" date="2016-04" db="EMBL/GenBank/DDBJ databases">
        <title>Complete genome sequence of natural rubber-degrading, novel Gram-negative bacterium, Rhizobacter gummiphilus strain NS21.</title>
        <authorList>
            <person name="Tabata M."/>
            <person name="Kasai D."/>
            <person name="Fukuda M."/>
        </authorList>
    </citation>
    <scope>NUCLEOTIDE SEQUENCE [LARGE SCALE GENOMIC DNA]</scope>
    <source>
        <strain evidence="7 8">NS21</strain>
    </source>
</reference>
<dbReference type="KEGG" id="rgu:A4W93_18905"/>
<dbReference type="Gene3D" id="1.10.10.60">
    <property type="entry name" value="Homeodomain-like"/>
    <property type="match status" value="1"/>
</dbReference>
<feature type="domain" description="HTH tetR-type" evidence="6">
    <location>
        <begin position="24"/>
        <end position="84"/>
    </location>
</feature>